<feature type="binding site" evidence="8">
    <location>
        <begin position="9"/>
        <end position="10"/>
    </location>
    <ligand>
        <name>substrate</name>
    </ligand>
</feature>
<dbReference type="AlphaFoldDB" id="A0AAP7DJB8"/>
<dbReference type="EMBL" id="JABFOR010000027">
    <property type="protein sequence ID" value="NOJ72623.1"/>
    <property type="molecule type" value="Genomic_DNA"/>
</dbReference>
<dbReference type="Gene3D" id="3.40.50.1860">
    <property type="match status" value="2"/>
</dbReference>
<feature type="binding site" evidence="8">
    <location>
        <begin position="41"/>
        <end position="42"/>
    </location>
    <ligand>
        <name>substrate</name>
    </ligand>
</feature>
<evidence type="ECO:0000256" key="2">
    <source>
        <dbReference type="ARBA" id="ARBA00013090"/>
    </source>
</evidence>
<dbReference type="GO" id="GO:0008360">
    <property type="term" value="P:regulation of cell shape"/>
    <property type="evidence" value="ECO:0007669"/>
    <property type="project" value="UniProtKB-KW"/>
</dbReference>
<comment type="caution">
    <text evidence="9">The sequence shown here is derived from an EMBL/GenBank/DDBJ whole genome shotgun (WGS) entry which is preliminary data.</text>
</comment>
<dbReference type="FunFam" id="3.40.50.1860:FF:000002">
    <property type="entry name" value="Glutamate racemase"/>
    <property type="match status" value="1"/>
</dbReference>
<dbReference type="GO" id="GO:0009252">
    <property type="term" value="P:peptidoglycan biosynthetic process"/>
    <property type="evidence" value="ECO:0007669"/>
    <property type="project" value="UniProtKB-UniRule"/>
</dbReference>
<dbReference type="Pfam" id="PF01177">
    <property type="entry name" value="Asp_Glu_race"/>
    <property type="match status" value="1"/>
</dbReference>
<keyword evidence="5 8" id="KW-0413">Isomerase</keyword>
<dbReference type="GO" id="GO:0008881">
    <property type="term" value="F:glutamate racemase activity"/>
    <property type="evidence" value="ECO:0007669"/>
    <property type="project" value="UniProtKB-UniRule"/>
</dbReference>
<gene>
    <name evidence="9" type="primary">racE</name>
    <name evidence="8" type="synonym">murI</name>
    <name evidence="9" type="ORF">HMI46_18925</name>
</gene>
<dbReference type="GO" id="GO:0071555">
    <property type="term" value="P:cell wall organization"/>
    <property type="evidence" value="ECO:0007669"/>
    <property type="project" value="UniProtKB-KW"/>
</dbReference>
<keyword evidence="3 8" id="KW-0133">Cell shape</keyword>
<evidence type="ECO:0000313" key="10">
    <source>
        <dbReference type="Proteomes" id="UP000552038"/>
    </source>
</evidence>
<reference evidence="9 10" key="1">
    <citation type="submission" date="2020-05" db="EMBL/GenBank/DDBJ databases">
        <title>Whole genome sequencing and identification of novel metabolites from Paenibacillus alvei strain JR949.</title>
        <authorList>
            <person name="Rajendhran J."/>
            <person name="Sree Pranav P."/>
            <person name="Mahalakshmi B."/>
            <person name="Karthikeyan R."/>
        </authorList>
    </citation>
    <scope>NUCLEOTIDE SEQUENCE [LARGE SCALE GENOMIC DNA]</scope>
    <source>
        <strain evidence="9 10">JR949</strain>
    </source>
</reference>
<evidence type="ECO:0000256" key="6">
    <source>
        <dbReference type="ARBA" id="ARBA00023316"/>
    </source>
</evidence>
<dbReference type="GO" id="GO:0042802">
    <property type="term" value="F:identical protein binding"/>
    <property type="evidence" value="ECO:0007669"/>
    <property type="project" value="UniProtKB-ARBA"/>
</dbReference>
<evidence type="ECO:0000256" key="4">
    <source>
        <dbReference type="ARBA" id="ARBA00022984"/>
    </source>
</evidence>
<dbReference type="NCBIfam" id="NF002035">
    <property type="entry name" value="PRK00865.1-3"/>
    <property type="match status" value="1"/>
</dbReference>
<feature type="binding site" evidence="8">
    <location>
        <begin position="185"/>
        <end position="186"/>
    </location>
    <ligand>
        <name>substrate</name>
    </ligand>
</feature>
<dbReference type="RefSeq" id="WP_163979024.1">
    <property type="nucleotide sequence ID" value="NZ_JABFOR010000027.1"/>
</dbReference>
<dbReference type="InterPro" id="IPR015942">
    <property type="entry name" value="Asp/Glu/hydantoin_racemase"/>
</dbReference>
<sequence>MQQAIAMLDSGVGGLTVVKEVMRQLPREKIIYFGDTARSPYGPRTAEEVRLFTRQIVDYLIQYQPKMIVFACNTATAAALEYIRAYVPIPVIGVIHPGARAALSATNSGYVGVIGTEGTIRSGAYEQALKRLSPHVEVVSQACPRLAPLVEKGMFRNSASTSDVVRESLEPLNSVPIDTLILGCTHYPFLADSIQEAIGPKVQLINSAEETAREISTILQDKGQLANTETVPTHQFFCSGDPEMFQKIARLWLGEHIHANPVIWQISKIM</sequence>
<dbReference type="PROSITE" id="PS00924">
    <property type="entry name" value="ASP_GLU_RACEMASE_2"/>
    <property type="match status" value="1"/>
</dbReference>
<organism evidence="9 10">
    <name type="scientific">Paenibacillus alvei</name>
    <name type="common">Bacillus alvei</name>
    <dbReference type="NCBI Taxonomy" id="44250"/>
    <lineage>
        <taxon>Bacteria</taxon>
        <taxon>Bacillati</taxon>
        <taxon>Bacillota</taxon>
        <taxon>Bacilli</taxon>
        <taxon>Bacillales</taxon>
        <taxon>Paenibacillaceae</taxon>
        <taxon>Paenibacillus</taxon>
    </lineage>
</organism>
<name>A0AAP7DJB8_PAEAL</name>
<protein>
    <recommendedName>
        <fullName evidence="7 8">Glutamate racemase</fullName>
        <ecNumber evidence="2 8">5.1.1.3</ecNumber>
    </recommendedName>
</protein>
<dbReference type="HAMAP" id="MF_00258">
    <property type="entry name" value="Glu_racemase"/>
    <property type="match status" value="1"/>
</dbReference>
<evidence type="ECO:0000256" key="3">
    <source>
        <dbReference type="ARBA" id="ARBA00022960"/>
    </source>
</evidence>
<evidence type="ECO:0000313" key="9">
    <source>
        <dbReference type="EMBL" id="NOJ72623.1"/>
    </source>
</evidence>
<dbReference type="InterPro" id="IPR001920">
    <property type="entry name" value="Asp/Glu_race"/>
</dbReference>
<dbReference type="Proteomes" id="UP000552038">
    <property type="component" value="Unassembled WGS sequence"/>
</dbReference>
<comment type="pathway">
    <text evidence="8">Cell wall biogenesis; peptidoglycan biosynthesis.</text>
</comment>
<dbReference type="SUPFAM" id="SSF53681">
    <property type="entry name" value="Aspartate/glutamate racemase"/>
    <property type="match status" value="2"/>
</dbReference>
<dbReference type="PANTHER" id="PTHR21198:SF2">
    <property type="entry name" value="GLUTAMATE RACEMASE"/>
    <property type="match status" value="1"/>
</dbReference>
<dbReference type="PANTHER" id="PTHR21198">
    <property type="entry name" value="GLUTAMATE RACEMASE"/>
    <property type="match status" value="1"/>
</dbReference>
<evidence type="ECO:0000256" key="5">
    <source>
        <dbReference type="ARBA" id="ARBA00023235"/>
    </source>
</evidence>
<accession>A0AAP7DJB8</accession>
<feature type="active site" description="Proton donor/acceptor" evidence="8">
    <location>
        <position position="72"/>
    </location>
</feature>
<keyword evidence="6 8" id="KW-0961">Cell wall biogenesis/degradation</keyword>
<comment type="catalytic activity">
    <reaction evidence="1 8">
        <text>L-glutamate = D-glutamate</text>
        <dbReference type="Rhea" id="RHEA:12813"/>
        <dbReference type="ChEBI" id="CHEBI:29985"/>
        <dbReference type="ChEBI" id="CHEBI:29986"/>
        <dbReference type="EC" id="5.1.1.3"/>
    </reaction>
</comment>
<dbReference type="EC" id="5.1.1.3" evidence="2 8"/>
<dbReference type="InterPro" id="IPR004391">
    <property type="entry name" value="Glu_race"/>
</dbReference>
<proteinExistence type="inferred from homology"/>
<feature type="binding site" evidence="8">
    <location>
        <begin position="73"/>
        <end position="74"/>
    </location>
    <ligand>
        <name>substrate</name>
    </ligand>
</feature>
<dbReference type="NCBIfam" id="TIGR00067">
    <property type="entry name" value="glut_race"/>
    <property type="match status" value="1"/>
</dbReference>
<evidence type="ECO:0000256" key="1">
    <source>
        <dbReference type="ARBA" id="ARBA00001602"/>
    </source>
</evidence>
<feature type="active site" description="Proton donor/acceptor" evidence="8">
    <location>
        <position position="184"/>
    </location>
</feature>
<keyword evidence="4 8" id="KW-0573">Peptidoglycan synthesis</keyword>
<dbReference type="InterPro" id="IPR033134">
    <property type="entry name" value="Asp/Glu_racemase_AS_2"/>
</dbReference>
<evidence type="ECO:0000256" key="8">
    <source>
        <dbReference type="HAMAP-Rule" id="MF_00258"/>
    </source>
</evidence>
<comment type="similarity">
    <text evidence="8">Belongs to the aspartate/glutamate racemases family.</text>
</comment>
<evidence type="ECO:0000256" key="7">
    <source>
        <dbReference type="ARBA" id="ARBA00070053"/>
    </source>
</evidence>
<comment type="function">
    <text evidence="8">Provides the (R)-glutamate required for cell wall biosynthesis.</text>
</comment>